<gene>
    <name evidence="8" type="ORF">GJ700_05675</name>
</gene>
<evidence type="ECO:0000256" key="6">
    <source>
        <dbReference type="SAM" id="SignalP"/>
    </source>
</evidence>
<evidence type="ECO:0000256" key="3">
    <source>
        <dbReference type="ARBA" id="ARBA00022692"/>
    </source>
</evidence>
<evidence type="ECO:0000256" key="2">
    <source>
        <dbReference type="ARBA" id="ARBA00022475"/>
    </source>
</evidence>
<dbReference type="GO" id="GO:0016301">
    <property type="term" value="F:kinase activity"/>
    <property type="evidence" value="ECO:0007669"/>
    <property type="project" value="UniProtKB-KW"/>
</dbReference>
<evidence type="ECO:0000313" key="8">
    <source>
        <dbReference type="EMBL" id="MRV71208.1"/>
    </source>
</evidence>
<keyword evidence="9" id="KW-1185">Reference proteome</keyword>
<keyword evidence="3" id="KW-0812">Transmembrane</keyword>
<reference evidence="8 9" key="1">
    <citation type="submission" date="2019-11" db="EMBL/GenBank/DDBJ databases">
        <title>Novel species isolated from a subtropical stream in China.</title>
        <authorList>
            <person name="Lu H."/>
        </authorList>
    </citation>
    <scope>NUCLEOTIDE SEQUENCE [LARGE SCALE GENOMIC DNA]</scope>
    <source>
        <strain evidence="8 9">FT92W</strain>
    </source>
</reference>
<dbReference type="GO" id="GO:0005886">
    <property type="term" value="C:plasma membrane"/>
    <property type="evidence" value="ECO:0007669"/>
    <property type="project" value="UniProtKB-SubCell"/>
</dbReference>
<keyword evidence="4" id="KW-1133">Transmembrane helix</keyword>
<protein>
    <submittedName>
        <fullName evidence="8">Histidine kinase</fullName>
    </submittedName>
</protein>
<accession>A0A7X2LRV6</accession>
<dbReference type="InterPro" id="IPR033480">
    <property type="entry name" value="sCache_2"/>
</dbReference>
<sequence>MKQLRTLFAAFLTLCLAVAASSALAQETHRGTADEAVAMVKKAGAYLEKNGRDKAVAAFNDPKGEFIKGDLYVFMFGMTGDQQGVALAHGQNPKMVNKNLMELNAGGVYPIKEFLKIANSPAGKGWVSYKWPNSISKNMEDKSTYIEKYGDVLIGVGVYK</sequence>
<keyword evidence="6" id="KW-0732">Signal</keyword>
<feature type="signal peptide" evidence="6">
    <location>
        <begin position="1"/>
        <end position="25"/>
    </location>
</feature>
<dbReference type="Pfam" id="PF08269">
    <property type="entry name" value="dCache_2"/>
    <property type="match status" value="1"/>
</dbReference>
<comment type="caution">
    <text evidence="8">The sequence shown here is derived from an EMBL/GenBank/DDBJ whole genome shotgun (WGS) entry which is preliminary data.</text>
</comment>
<dbReference type="SMART" id="SM01049">
    <property type="entry name" value="Cache_2"/>
    <property type="match status" value="1"/>
</dbReference>
<evidence type="ECO:0000313" key="9">
    <source>
        <dbReference type="Proteomes" id="UP000446768"/>
    </source>
</evidence>
<dbReference type="Proteomes" id="UP000446768">
    <property type="component" value="Unassembled WGS sequence"/>
</dbReference>
<keyword evidence="5" id="KW-0472">Membrane</keyword>
<proteinExistence type="predicted"/>
<evidence type="ECO:0000256" key="4">
    <source>
        <dbReference type="ARBA" id="ARBA00022989"/>
    </source>
</evidence>
<dbReference type="EMBL" id="WKJJ01000003">
    <property type="protein sequence ID" value="MRV71208.1"/>
    <property type="molecule type" value="Genomic_DNA"/>
</dbReference>
<dbReference type="AlphaFoldDB" id="A0A7X2LRV6"/>
<keyword evidence="8" id="KW-0418">Kinase</keyword>
<dbReference type="Gene3D" id="3.30.450.20">
    <property type="entry name" value="PAS domain"/>
    <property type="match status" value="1"/>
</dbReference>
<keyword evidence="2" id="KW-1003">Cell membrane</keyword>
<feature type="domain" description="Single Cache" evidence="7">
    <location>
        <begin position="25"/>
        <end position="112"/>
    </location>
</feature>
<comment type="subcellular location">
    <subcellularLocation>
        <location evidence="1">Cell membrane</location>
        <topology evidence="1">Multi-pass membrane protein</topology>
    </subcellularLocation>
</comment>
<evidence type="ECO:0000256" key="1">
    <source>
        <dbReference type="ARBA" id="ARBA00004651"/>
    </source>
</evidence>
<keyword evidence="8" id="KW-0808">Transferase</keyword>
<dbReference type="InterPro" id="IPR004010">
    <property type="entry name" value="Double_Cache_2"/>
</dbReference>
<organism evidence="8 9">
    <name type="scientific">Pseudoduganella rivuli</name>
    <dbReference type="NCBI Taxonomy" id="2666085"/>
    <lineage>
        <taxon>Bacteria</taxon>
        <taxon>Pseudomonadati</taxon>
        <taxon>Pseudomonadota</taxon>
        <taxon>Betaproteobacteria</taxon>
        <taxon>Burkholderiales</taxon>
        <taxon>Oxalobacteraceae</taxon>
        <taxon>Telluria group</taxon>
        <taxon>Pseudoduganella</taxon>
    </lineage>
</organism>
<name>A0A7X2LRV6_9BURK</name>
<dbReference type="RefSeq" id="WP_154371693.1">
    <property type="nucleotide sequence ID" value="NZ_WKJJ01000003.1"/>
</dbReference>
<feature type="chain" id="PRO_5031458258" evidence="6">
    <location>
        <begin position="26"/>
        <end position="160"/>
    </location>
</feature>
<evidence type="ECO:0000259" key="7">
    <source>
        <dbReference type="SMART" id="SM01049"/>
    </source>
</evidence>
<evidence type="ECO:0000256" key="5">
    <source>
        <dbReference type="ARBA" id="ARBA00023136"/>
    </source>
</evidence>